<evidence type="ECO:0000256" key="5">
    <source>
        <dbReference type="ARBA" id="ARBA00020264"/>
    </source>
</evidence>
<comment type="similarity">
    <text evidence="4">Belongs to the ELP5 family.</text>
</comment>
<keyword evidence="8" id="KW-0539">Nucleus</keyword>
<feature type="region of interest" description="Disordered" evidence="9">
    <location>
        <begin position="155"/>
        <end position="215"/>
    </location>
</feature>
<dbReference type="EMBL" id="BRXU01000077">
    <property type="protein sequence ID" value="GLC62929.1"/>
    <property type="molecule type" value="Genomic_DNA"/>
</dbReference>
<feature type="compositionally biased region" description="Gly residues" evidence="9">
    <location>
        <begin position="514"/>
        <end position="526"/>
    </location>
</feature>
<accession>A0A9W6C3C7</accession>
<organism evidence="10 11">
    <name type="scientific">Pleodorina starrii</name>
    <dbReference type="NCBI Taxonomy" id="330485"/>
    <lineage>
        <taxon>Eukaryota</taxon>
        <taxon>Viridiplantae</taxon>
        <taxon>Chlorophyta</taxon>
        <taxon>core chlorophytes</taxon>
        <taxon>Chlorophyceae</taxon>
        <taxon>CS clade</taxon>
        <taxon>Chlamydomonadales</taxon>
        <taxon>Volvocaceae</taxon>
        <taxon>Pleodorina</taxon>
    </lineage>
</organism>
<protein>
    <recommendedName>
        <fullName evidence="5">Elongator complex protein 5</fullName>
    </recommendedName>
</protein>
<evidence type="ECO:0000256" key="2">
    <source>
        <dbReference type="ARBA" id="ARBA00004496"/>
    </source>
</evidence>
<keyword evidence="7" id="KW-0819">tRNA processing</keyword>
<dbReference type="PANTHER" id="PTHR15641">
    <property type="entry name" value="ELONGATOR COMPLEX PROTEIN 5"/>
    <property type="match status" value="1"/>
</dbReference>
<evidence type="ECO:0000256" key="9">
    <source>
        <dbReference type="SAM" id="MobiDB-lite"/>
    </source>
</evidence>
<proteinExistence type="inferred from homology"/>
<dbReference type="InterPro" id="IPR019519">
    <property type="entry name" value="Elp5"/>
</dbReference>
<evidence type="ECO:0000256" key="7">
    <source>
        <dbReference type="ARBA" id="ARBA00022694"/>
    </source>
</evidence>
<keyword evidence="6" id="KW-0963">Cytoplasm</keyword>
<dbReference type="PANTHER" id="PTHR15641:SF1">
    <property type="entry name" value="ELONGATOR COMPLEX PROTEIN 5"/>
    <property type="match status" value="1"/>
</dbReference>
<gene>
    <name evidence="10" type="primary">PLEST011996</name>
    <name evidence="10" type="ORF">PLESTB_001960800</name>
</gene>
<dbReference type="Proteomes" id="UP001165080">
    <property type="component" value="Unassembled WGS sequence"/>
</dbReference>
<name>A0A9W6C3C7_9CHLO</name>
<comment type="subcellular location">
    <subcellularLocation>
        <location evidence="2">Cytoplasm</location>
    </subcellularLocation>
    <subcellularLocation>
        <location evidence="1">Nucleus</location>
    </subcellularLocation>
</comment>
<evidence type="ECO:0000256" key="6">
    <source>
        <dbReference type="ARBA" id="ARBA00022490"/>
    </source>
</evidence>
<dbReference type="Pfam" id="PF10483">
    <property type="entry name" value="Elong_Iki1"/>
    <property type="match status" value="1"/>
</dbReference>
<sequence>MEAAVRHLRDGALPDGVACPTCCVLDNLGVVGGALVFRHAFQSFISAMRQGRSQACTIRLADLTGALADVAATASYRPGVPHAQGETHLRQPPERDLEFIDLYSDPWGWRQATAAPALEQPAGSPLPTAGVSPPQPPGPTISLQTLQATLLRPPSALQNQQQQQQQQQQQEEQSAAAPAASMAPSNVENSDGREGSGGGEAPGGGGSGSGGGDGLAAAGSRSVFVVIGCLSTLMERYGAWQALGLLEAVQRSPVVSCVLTSMHTDLHPEQLVFALRRLSSCTLDLSPLTPLQTEVAQQALGIGAGTGMGNGTDTTAASGAAAAAATALAGRLDCRTKRRTGRVKVESELYSILQPPPPSTEPGSAPATGAAATTRLLFHPVPPVLDAPDPKALVRVQPPTTTAAVAVTVAAAGAAPGGAGGGGGGPGVGLLGGVTSAEELARAVGSSMRLTLTEEERRAKQQVVLPYQHQGQQGRAGGALAAAYAAGDHVAYLPPAAGGTGPGTAAAAGRGGDRGGGGGGGGGGLGHILYVRDSGSEADSDQELDEDLDI</sequence>
<dbReference type="GO" id="GO:0033588">
    <property type="term" value="C:elongator holoenzyme complex"/>
    <property type="evidence" value="ECO:0007669"/>
    <property type="project" value="InterPro"/>
</dbReference>
<evidence type="ECO:0000256" key="4">
    <source>
        <dbReference type="ARBA" id="ARBA00009567"/>
    </source>
</evidence>
<reference evidence="10 11" key="1">
    <citation type="journal article" date="2023" name="Commun. Biol.">
        <title>Reorganization of the ancestral sex-determining regions during the evolution of trioecy in Pleodorina starrii.</title>
        <authorList>
            <person name="Takahashi K."/>
            <person name="Suzuki S."/>
            <person name="Kawai-Toyooka H."/>
            <person name="Yamamoto K."/>
            <person name="Hamaji T."/>
            <person name="Ootsuki R."/>
            <person name="Yamaguchi H."/>
            <person name="Kawachi M."/>
            <person name="Higashiyama T."/>
            <person name="Nozaki H."/>
        </authorList>
    </citation>
    <scope>NUCLEOTIDE SEQUENCE [LARGE SCALE GENOMIC DNA]</scope>
    <source>
        <strain evidence="10 11">NIES-4479</strain>
    </source>
</reference>
<feature type="compositionally biased region" description="Low complexity" evidence="9">
    <location>
        <begin position="155"/>
        <end position="185"/>
    </location>
</feature>
<evidence type="ECO:0000313" key="10">
    <source>
        <dbReference type="EMBL" id="GLC62929.1"/>
    </source>
</evidence>
<dbReference type="GO" id="GO:0002098">
    <property type="term" value="P:tRNA wobble uridine modification"/>
    <property type="evidence" value="ECO:0007669"/>
    <property type="project" value="InterPro"/>
</dbReference>
<dbReference type="GO" id="GO:0005634">
    <property type="term" value="C:nucleus"/>
    <property type="evidence" value="ECO:0007669"/>
    <property type="project" value="UniProtKB-SubCell"/>
</dbReference>
<dbReference type="GO" id="GO:0005829">
    <property type="term" value="C:cytosol"/>
    <property type="evidence" value="ECO:0007669"/>
    <property type="project" value="TreeGrafter"/>
</dbReference>
<feature type="region of interest" description="Disordered" evidence="9">
    <location>
        <begin position="119"/>
        <end position="142"/>
    </location>
</feature>
<evidence type="ECO:0000313" key="11">
    <source>
        <dbReference type="Proteomes" id="UP001165080"/>
    </source>
</evidence>
<feature type="region of interest" description="Disordered" evidence="9">
    <location>
        <begin position="500"/>
        <end position="550"/>
    </location>
</feature>
<keyword evidence="11" id="KW-1185">Reference proteome</keyword>
<feature type="compositionally biased region" description="Acidic residues" evidence="9">
    <location>
        <begin position="536"/>
        <end position="550"/>
    </location>
</feature>
<comment type="caution">
    <text evidence="10">The sequence shown here is derived from an EMBL/GenBank/DDBJ whole genome shotgun (WGS) entry which is preliminary data.</text>
</comment>
<dbReference type="AlphaFoldDB" id="A0A9W6C3C7"/>
<dbReference type="GO" id="GO:0000049">
    <property type="term" value="F:tRNA binding"/>
    <property type="evidence" value="ECO:0007669"/>
    <property type="project" value="TreeGrafter"/>
</dbReference>
<evidence type="ECO:0000256" key="1">
    <source>
        <dbReference type="ARBA" id="ARBA00004123"/>
    </source>
</evidence>
<evidence type="ECO:0000256" key="8">
    <source>
        <dbReference type="ARBA" id="ARBA00023242"/>
    </source>
</evidence>
<dbReference type="OrthoDB" id="543649at2759"/>
<evidence type="ECO:0000256" key="3">
    <source>
        <dbReference type="ARBA" id="ARBA00005043"/>
    </source>
</evidence>
<comment type="pathway">
    <text evidence="3">tRNA modification; 5-methoxycarbonylmethyl-2-thiouridine-tRNA biosynthesis.</text>
</comment>
<feature type="compositionally biased region" description="Gly residues" evidence="9">
    <location>
        <begin position="195"/>
        <end position="214"/>
    </location>
</feature>